<dbReference type="InterPro" id="IPR000683">
    <property type="entry name" value="Gfo/Idh/MocA-like_OxRdtase_N"/>
</dbReference>
<gene>
    <name evidence="5" type="ORF">C8D88_12347</name>
</gene>
<dbReference type="SUPFAM" id="SSF51735">
    <property type="entry name" value="NAD(P)-binding Rossmann-fold domains"/>
    <property type="match status" value="1"/>
</dbReference>
<reference evidence="5 6" key="1">
    <citation type="submission" date="2018-05" db="EMBL/GenBank/DDBJ databases">
        <title>Genomic Encyclopedia of Type Strains, Phase IV (KMG-IV): sequencing the most valuable type-strain genomes for metagenomic binning, comparative biology and taxonomic classification.</title>
        <authorList>
            <person name="Goeker M."/>
        </authorList>
    </citation>
    <scope>NUCLEOTIDE SEQUENCE [LARGE SCALE GENOMIC DNA]</scope>
    <source>
        <strain evidence="5 6">DSM 45480</strain>
    </source>
</reference>
<dbReference type="EMBL" id="QGHB01000023">
    <property type="protein sequence ID" value="PWK80683.1"/>
    <property type="molecule type" value="Genomic_DNA"/>
</dbReference>
<dbReference type="InterPro" id="IPR055170">
    <property type="entry name" value="GFO_IDH_MocA-like_dom"/>
</dbReference>
<accession>A0A316HKI6</accession>
<evidence type="ECO:0000256" key="2">
    <source>
        <dbReference type="ARBA" id="ARBA00023002"/>
    </source>
</evidence>
<dbReference type="SUPFAM" id="SSF55347">
    <property type="entry name" value="Glyceraldehyde-3-phosphate dehydrogenase-like, C-terminal domain"/>
    <property type="match status" value="1"/>
</dbReference>
<dbReference type="InterPro" id="IPR050984">
    <property type="entry name" value="Gfo/Idh/MocA_domain"/>
</dbReference>
<feature type="domain" description="Gfo/Idh/MocA-like oxidoreductase N-terminal" evidence="3">
    <location>
        <begin position="17"/>
        <end position="135"/>
    </location>
</feature>
<sequence>MAEGHRVSASADRASVLRWGILGAARINKAAIVDPAALAGHRLRAIAARDRRRAESFAELHGVETVLDSYAAVIDSPEVDAIYNPLPHGLHGPWNLQAIAAGKHVLSEKPFAANAEEAAEVATAARAGEVVVMEAFHYFYHPVAQRMRELLESAELGELHHVETVFTIPAPSPEDLRWSLPLAGGATMDLGCYCLHAQRSMARWADGEPRVLGAGAAVRAGLEQVDEWLTADLRFPSGATGSVRCDMAGERRRATWKIVGSRGEATAMEFVEPHVDDRIVVTTSAGERTERLGRRPTYAYQLEVFTAAVRDGAPVPTDADDAVANMRLIDQCYEAAGLLPRPRTTLDVPTRSAVS</sequence>
<dbReference type="GO" id="GO:0016491">
    <property type="term" value="F:oxidoreductase activity"/>
    <property type="evidence" value="ECO:0007669"/>
    <property type="project" value="UniProtKB-KW"/>
</dbReference>
<comment type="similarity">
    <text evidence="1">Belongs to the Gfo/Idh/MocA family.</text>
</comment>
<dbReference type="Proteomes" id="UP000246005">
    <property type="component" value="Unassembled WGS sequence"/>
</dbReference>
<evidence type="ECO:0000256" key="1">
    <source>
        <dbReference type="ARBA" id="ARBA00010928"/>
    </source>
</evidence>
<proteinExistence type="inferred from homology"/>
<organism evidence="5 6">
    <name type="scientific">Lentzea atacamensis</name>
    <dbReference type="NCBI Taxonomy" id="531938"/>
    <lineage>
        <taxon>Bacteria</taxon>
        <taxon>Bacillati</taxon>
        <taxon>Actinomycetota</taxon>
        <taxon>Actinomycetes</taxon>
        <taxon>Pseudonocardiales</taxon>
        <taxon>Pseudonocardiaceae</taxon>
        <taxon>Lentzea</taxon>
    </lineage>
</organism>
<dbReference type="PANTHER" id="PTHR22604">
    <property type="entry name" value="OXIDOREDUCTASES"/>
    <property type="match status" value="1"/>
</dbReference>
<dbReference type="GO" id="GO:0000166">
    <property type="term" value="F:nucleotide binding"/>
    <property type="evidence" value="ECO:0007669"/>
    <property type="project" value="InterPro"/>
</dbReference>
<dbReference type="Pfam" id="PF22725">
    <property type="entry name" value="GFO_IDH_MocA_C3"/>
    <property type="match status" value="1"/>
</dbReference>
<keyword evidence="2" id="KW-0560">Oxidoreductase</keyword>
<feature type="domain" description="GFO/IDH/MocA-like oxidoreductase" evidence="4">
    <location>
        <begin position="145"/>
        <end position="265"/>
    </location>
</feature>
<evidence type="ECO:0000313" key="5">
    <source>
        <dbReference type="EMBL" id="PWK80683.1"/>
    </source>
</evidence>
<dbReference type="InterPro" id="IPR036291">
    <property type="entry name" value="NAD(P)-bd_dom_sf"/>
</dbReference>
<evidence type="ECO:0000313" key="6">
    <source>
        <dbReference type="Proteomes" id="UP000246005"/>
    </source>
</evidence>
<dbReference type="Pfam" id="PF01408">
    <property type="entry name" value="GFO_IDH_MocA"/>
    <property type="match status" value="1"/>
</dbReference>
<dbReference type="Gene3D" id="3.30.360.10">
    <property type="entry name" value="Dihydrodipicolinate Reductase, domain 2"/>
    <property type="match status" value="1"/>
</dbReference>
<dbReference type="AlphaFoldDB" id="A0A316HKI6"/>
<evidence type="ECO:0000259" key="3">
    <source>
        <dbReference type="Pfam" id="PF01408"/>
    </source>
</evidence>
<comment type="caution">
    <text evidence="5">The sequence shown here is derived from an EMBL/GenBank/DDBJ whole genome shotgun (WGS) entry which is preliminary data.</text>
</comment>
<evidence type="ECO:0000259" key="4">
    <source>
        <dbReference type="Pfam" id="PF22725"/>
    </source>
</evidence>
<protein>
    <submittedName>
        <fullName evidence="5">Putative dehydrogenase</fullName>
    </submittedName>
</protein>
<dbReference type="Gene3D" id="3.40.50.720">
    <property type="entry name" value="NAD(P)-binding Rossmann-like Domain"/>
    <property type="match status" value="1"/>
</dbReference>
<name>A0A316HKI6_9PSEU</name>
<dbReference type="PANTHER" id="PTHR22604:SF105">
    <property type="entry name" value="TRANS-1,2-DIHYDROBENZENE-1,2-DIOL DEHYDROGENASE"/>
    <property type="match status" value="1"/>
</dbReference>